<dbReference type="InterPro" id="IPR050459">
    <property type="entry name" value="WD_repeat_RBAP46/RBAP48/MSI1"/>
</dbReference>
<organism evidence="6 7">
    <name type="scientific">Phycomyces blakesleeanus (strain ATCC 8743b / DSM 1359 / FGSC 10004 / NBRC 33097 / NRRL 1555)</name>
    <dbReference type="NCBI Taxonomy" id="763407"/>
    <lineage>
        <taxon>Eukaryota</taxon>
        <taxon>Fungi</taxon>
        <taxon>Fungi incertae sedis</taxon>
        <taxon>Mucoromycota</taxon>
        <taxon>Mucoromycotina</taxon>
        <taxon>Mucoromycetes</taxon>
        <taxon>Mucorales</taxon>
        <taxon>Phycomycetaceae</taxon>
        <taxon>Phycomyces</taxon>
    </lineage>
</organism>
<dbReference type="VEuPathDB" id="FungiDB:PHYBLDRAFT_114351"/>
<feature type="repeat" description="WD" evidence="4">
    <location>
        <begin position="350"/>
        <end position="386"/>
    </location>
</feature>
<evidence type="ECO:0000256" key="1">
    <source>
        <dbReference type="ARBA" id="ARBA00022574"/>
    </source>
</evidence>
<dbReference type="Proteomes" id="UP000077315">
    <property type="component" value="Unassembled WGS sequence"/>
</dbReference>
<dbReference type="AlphaFoldDB" id="A0A167M1B7"/>
<gene>
    <name evidence="6" type="ORF">PHYBLDRAFT_114351</name>
</gene>
<dbReference type="Pfam" id="PF00400">
    <property type="entry name" value="WD40"/>
    <property type="match status" value="4"/>
</dbReference>
<dbReference type="InterPro" id="IPR022052">
    <property type="entry name" value="Histone-bd_RBBP4-like_N"/>
</dbReference>
<feature type="repeat" description="WD" evidence="4">
    <location>
        <begin position="280"/>
        <end position="321"/>
    </location>
</feature>
<dbReference type="PROSITE" id="PS50082">
    <property type="entry name" value="WD_REPEATS_2"/>
    <property type="match status" value="4"/>
</dbReference>
<feature type="repeat" description="WD" evidence="4">
    <location>
        <begin position="237"/>
        <end position="272"/>
    </location>
</feature>
<evidence type="ECO:0000256" key="3">
    <source>
        <dbReference type="ARBA" id="ARBA00022853"/>
    </source>
</evidence>
<dbReference type="GO" id="GO:0006325">
    <property type="term" value="P:chromatin organization"/>
    <property type="evidence" value="ECO:0007669"/>
    <property type="project" value="UniProtKB-KW"/>
</dbReference>
<dbReference type="InterPro" id="IPR001680">
    <property type="entry name" value="WD40_rpt"/>
</dbReference>
<dbReference type="EMBL" id="KV440985">
    <property type="protein sequence ID" value="OAD71508.1"/>
    <property type="molecule type" value="Genomic_DNA"/>
</dbReference>
<dbReference type="PANTHER" id="PTHR22850">
    <property type="entry name" value="WD40 REPEAT FAMILY"/>
    <property type="match status" value="1"/>
</dbReference>
<dbReference type="InterPro" id="IPR036322">
    <property type="entry name" value="WD40_repeat_dom_sf"/>
</dbReference>
<dbReference type="PROSITE" id="PS50294">
    <property type="entry name" value="WD_REPEATS_REGION"/>
    <property type="match status" value="2"/>
</dbReference>
<dbReference type="InParanoid" id="A0A167M1B7"/>
<evidence type="ECO:0000256" key="4">
    <source>
        <dbReference type="PROSITE-ProRule" id="PRU00221"/>
    </source>
</evidence>
<keyword evidence="7" id="KW-1185">Reference proteome</keyword>
<dbReference type="Pfam" id="PF12265">
    <property type="entry name" value="CAF1C_H4-bd"/>
    <property type="match status" value="1"/>
</dbReference>
<reference evidence="7" key="1">
    <citation type="submission" date="2015-06" db="EMBL/GenBank/DDBJ databases">
        <title>Expansion of signal transduction pathways in fungi by whole-genome duplication.</title>
        <authorList>
            <consortium name="DOE Joint Genome Institute"/>
            <person name="Corrochano L.M."/>
            <person name="Kuo A."/>
            <person name="Marcet-Houben M."/>
            <person name="Polaino S."/>
            <person name="Salamov A."/>
            <person name="Villalobos J.M."/>
            <person name="Alvarez M.I."/>
            <person name="Avalos J."/>
            <person name="Benito E.P."/>
            <person name="Benoit I."/>
            <person name="Burger G."/>
            <person name="Camino L.P."/>
            <person name="Canovas D."/>
            <person name="Cerda-Olmedo E."/>
            <person name="Cheng J.-F."/>
            <person name="Dominguez A."/>
            <person name="Elias M."/>
            <person name="Eslava A.P."/>
            <person name="Glaser F."/>
            <person name="Grimwood J."/>
            <person name="Gutierrez G."/>
            <person name="Heitman J."/>
            <person name="Henrissat B."/>
            <person name="Iturriaga E.A."/>
            <person name="Lang B.F."/>
            <person name="Lavin J.L."/>
            <person name="Lee S."/>
            <person name="Li W."/>
            <person name="Lindquist E."/>
            <person name="Lopez-Garcia S."/>
            <person name="Luque E.M."/>
            <person name="Marcos A.T."/>
            <person name="Martin J."/>
            <person name="McCluskey K."/>
            <person name="Medina H.R."/>
            <person name="Miralles-Duran A."/>
            <person name="Miyazaki A."/>
            <person name="Munoz-Torres E."/>
            <person name="Oguiza J.A."/>
            <person name="Ohm R."/>
            <person name="Olmedo M."/>
            <person name="Orejas M."/>
            <person name="Ortiz-Castellanos L."/>
            <person name="Pisabarro A.G."/>
            <person name="Rodriguez-Romero J."/>
            <person name="Ruiz-Herrera J."/>
            <person name="Ruiz-Vazquez R."/>
            <person name="Sanz C."/>
            <person name="Schackwitz W."/>
            <person name="Schmutz J."/>
            <person name="Shahriari M."/>
            <person name="Shelest E."/>
            <person name="Silva-Franco F."/>
            <person name="Soanes D."/>
            <person name="Syed K."/>
            <person name="Tagua V.G."/>
            <person name="Talbot N.J."/>
            <person name="Thon M."/>
            <person name="De vries R.P."/>
            <person name="Wiebenga A."/>
            <person name="Yadav J.S."/>
            <person name="Braun E.L."/>
            <person name="Baker S."/>
            <person name="Garre V."/>
            <person name="Horwitz B."/>
            <person name="Torres-Martinez S."/>
            <person name="Idnurm A."/>
            <person name="Herrera-Estrella A."/>
            <person name="Gabaldon T."/>
            <person name="Grigoriev I.V."/>
        </authorList>
    </citation>
    <scope>NUCLEOTIDE SEQUENCE [LARGE SCALE GENOMIC DNA]</scope>
    <source>
        <strain evidence="7">NRRL 1555(-)</strain>
    </source>
</reference>
<dbReference type="InterPro" id="IPR015943">
    <property type="entry name" value="WD40/YVTN_repeat-like_dom_sf"/>
</dbReference>
<evidence type="ECO:0000256" key="2">
    <source>
        <dbReference type="ARBA" id="ARBA00022737"/>
    </source>
</evidence>
<protein>
    <recommendedName>
        <fullName evidence="5">Histone-binding protein RBBP4-like N-terminal domain-containing protein</fullName>
    </recommendedName>
</protein>
<sequence>MDKAKIAEEYQEWKKTVPMLYETVVTRTLAWPTLTCQWLPGQTIKDGASYQELMIGTNTSDQEPNALLFQTVTLPQNNQSTDRTIVKASITPKQSIGHENEVNRARCQPNHPSIIATMTRDGDVLVFDRQLSLSAASTTNLESEPILRLKGHSGEGYGLQWNPHSVKENHLLSAGYDKVVCHWDIGQTPDGKELRPYQTYVGHTDCVEDVSWSTSNVSLFASVGDDRKLMMQAVQCIQAHEAEINSVRFHPTRETMLATGSADKTIGLFDIRKLSDKLHSIEHSSAVGQVEWSPLDDPIIGSAAGRQINIWDLRRIGEEQTAEDAEDGPAELMASTKKQIINKERDLFVHNGHTDIVTEFGWHPTEQWLIASAAQDNNIQVWQMVG</sequence>
<evidence type="ECO:0000313" key="7">
    <source>
        <dbReference type="Proteomes" id="UP000077315"/>
    </source>
</evidence>
<proteinExistence type="predicted"/>
<feature type="domain" description="Histone-binding protein RBBP4-like N-terminal" evidence="5">
    <location>
        <begin position="8"/>
        <end position="75"/>
    </location>
</feature>
<feature type="repeat" description="WD" evidence="4">
    <location>
        <begin position="149"/>
        <end position="185"/>
    </location>
</feature>
<keyword evidence="3" id="KW-0156">Chromatin regulator</keyword>
<dbReference type="SUPFAM" id="SSF50978">
    <property type="entry name" value="WD40 repeat-like"/>
    <property type="match status" value="1"/>
</dbReference>
<dbReference type="Gene3D" id="2.130.10.10">
    <property type="entry name" value="YVTN repeat-like/Quinoprotein amine dehydrogenase"/>
    <property type="match status" value="1"/>
</dbReference>
<dbReference type="STRING" id="763407.A0A167M1B7"/>
<dbReference type="GeneID" id="28989297"/>
<keyword evidence="1 4" id="KW-0853">WD repeat</keyword>
<name>A0A167M1B7_PHYB8</name>
<dbReference type="OrthoDB" id="427795at2759"/>
<dbReference type="RefSeq" id="XP_018289548.1">
    <property type="nucleotide sequence ID" value="XM_018428391.1"/>
</dbReference>
<evidence type="ECO:0000313" key="6">
    <source>
        <dbReference type="EMBL" id="OAD71508.1"/>
    </source>
</evidence>
<dbReference type="SMART" id="SM00320">
    <property type="entry name" value="WD40"/>
    <property type="match status" value="6"/>
</dbReference>
<accession>A0A167M1B7</accession>
<keyword evidence="2" id="KW-0677">Repeat</keyword>
<evidence type="ECO:0000259" key="5">
    <source>
        <dbReference type="Pfam" id="PF12265"/>
    </source>
</evidence>